<keyword evidence="1" id="KW-0472">Membrane</keyword>
<evidence type="ECO:0000313" key="3">
    <source>
        <dbReference type="Proteomes" id="UP000033411"/>
    </source>
</evidence>
<dbReference type="EMBL" id="LANJ01000020">
    <property type="protein sequence ID" value="KKC36698.1"/>
    <property type="molecule type" value="Genomic_DNA"/>
</dbReference>
<evidence type="ECO:0000256" key="1">
    <source>
        <dbReference type="SAM" id="Phobius"/>
    </source>
</evidence>
<keyword evidence="1" id="KW-0812">Transmembrane</keyword>
<evidence type="ECO:0000313" key="2">
    <source>
        <dbReference type="EMBL" id="KKC36698.1"/>
    </source>
</evidence>
<accession>A0A0F5Q7B3</accession>
<feature type="transmembrane region" description="Helical" evidence="1">
    <location>
        <begin position="146"/>
        <end position="166"/>
    </location>
</feature>
<feature type="transmembrane region" description="Helical" evidence="1">
    <location>
        <begin position="51"/>
        <end position="71"/>
    </location>
</feature>
<dbReference type="PATRIC" id="fig|1293439.3.peg.2488"/>
<feature type="transmembrane region" description="Helical" evidence="1">
    <location>
        <begin position="83"/>
        <end position="103"/>
    </location>
</feature>
<dbReference type="RefSeq" id="WP_046138704.1">
    <property type="nucleotide sequence ID" value="NZ_LANJ01000020.1"/>
</dbReference>
<protein>
    <recommendedName>
        <fullName evidence="4">Pr6Pr family membrane protein</fullName>
    </recommendedName>
</protein>
<dbReference type="NCBIfam" id="NF038065">
    <property type="entry name" value="Pr6Pr"/>
    <property type="match status" value="1"/>
</dbReference>
<feature type="transmembrane region" description="Helical" evidence="1">
    <location>
        <begin position="186"/>
        <end position="206"/>
    </location>
</feature>
<dbReference type="AlphaFoldDB" id="A0A0F5Q7B3"/>
<sequence length="219" mass="24715">MFRRAPVNPRNLLTWLGLLFGAGGLGLQFFISMQAYLASGRDVFGALGAFFSYYTILTNIVLVLIYLSTILPTARLDLFRQPIVRGLMAANIALVSLYVYFVLRHLSELDGLFELADKLLHYLCPIFYMLWWLSAQPHGHLRWPNLPVMLVPTFVYFVYVVARGAWVQEYPYPNLNAIKLGYPQVLINAAGMTVALAVLTGIVIYLDQWLAKPKVAVRG</sequence>
<reference evidence="2 3" key="1">
    <citation type="submission" date="2015-03" db="EMBL/GenBank/DDBJ databases">
        <authorList>
            <person name="Lepp D."/>
            <person name="Hassan Y.I."/>
            <person name="Li X.-Z."/>
            <person name="Zhou T."/>
        </authorList>
    </citation>
    <scope>NUCLEOTIDE SEQUENCE [LARGE SCALE GENOMIC DNA]</scope>
    <source>
        <strain evidence="2 3">E84</strain>
    </source>
</reference>
<dbReference type="InterPro" id="IPR049713">
    <property type="entry name" value="Pr6Pr-like"/>
</dbReference>
<dbReference type="Proteomes" id="UP000033411">
    <property type="component" value="Unassembled WGS sequence"/>
</dbReference>
<gene>
    <name evidence="2" type="ORF">WH87_13770</name>
</gene>
<comment type="caution">
    <text evidence="2">The sequence shown here is derived from an EMBL/GenBank/DDBJ whole genome shotgun (WGS) entry which is preliminary data.</text>
</comment>
<feature type="transmembrane region" description="Helical" evidence="1">
    <location>
        <begin position="12"/>
        <end position="31"/>
    </location>
</feature>
<organism evidence="2 3">
    <name type="scientific">Devosia epidermidihirudinis</name>
    <dbReference type="NCBI Taxonomy" id="1293439"/>
    <lineage>
        <taxon>Bacteria</taxon>
        <taxon>Pseudomonadati</taxon>
        <taxon>Pseudomonadota</taxon>
        <taxon>Alphaproteobacteria</taxon>
        <taxon>Hyphomicrobiales</taxon>
        <taxon>Devosiaceae</taxon>
        <taxon>Devosia</taxon>
    </lineage>
</organism>
<evidence type="ECO:0008006" key="4">
    <source>
        <dbReference type="Google" id="ProtNLM"/>
    </source>
</evidence>
<dbReference type="OrthoDB" id="9809977at2"/>
<feature type="transmembrane region" description="Helical" evidence="1">
    <location>
        <begin position="115"/>
        <end position="134"/>
    </location>
</feature>
<keyword evidence="1" id="KW-1133">Transmembrane helix</keyword>
<dbReference type="STRING" id="1293439.WH87_13770"/>
<keyword evidence="3" id="KW-1185">Reference proteome</keyword>
<proteinExistence type="predicted"/>
<name>A0A0F5Q7B3_9HYPH</name>